<dbReference type="AlphaFoldDB" id="A0A7J6FU09"/>
<keyword evidence="1" id="KW-0677">Repeat</keyword>
<dbReference type="InterPro" id="IPR046349">
    <property type="entry name" value="C1-like_sf"/>
</dbReference>
<protein>
    <recommendedName>
        <fullName evidence="2">DC1 domain-containing protein</fullName>
    </recommendedName>
</protein>
<evidence type="ECO:0000256" key="1">
    <source>
        <dbReference type="ARBA" id="ARBA00022737"/>
    </source>
</evidence>
<proteinExistence type="predicted"/>
<dbReference type="PANTHER" id="PTHR46288">
    <property type="entry name" value="PHORBOL-ESTER/DAG-TYPE DOMAIN-CONTAINING PROTEIN"/>
    <property type="match status" value="1"/>
</dbReference>
<reference evidence="3 4" key="1">
    <citation type="journal article" date="2020" name="bioRxiv">
        <title>Sequence and annotation of 42 cannabis genomes reveals extensive copy number variation in cannabinoid synthesis and pathogen resistance genes.</title>
        <authorList>
            <person name="Mckernan K.J."/>
            <person name="Helbert Y."/>
            <person name="Kane L.T."/>
            <person name="Ebling H."/>
            <person name="Zhang L."/>
            <person name="Liu B."/>
            <person name="Eaton Z."/>
            <person name="Mclaughlin S."/>
            <person name="Kingan S."/>
            <person name="Baybayan P."/>
            <person name="Concepcion G."/>
            <person name="Jordan M."/>
            <person name="Riva A."/>
            <person name="Barbazuk W."/>
            <person name="Harkins T."/>
        </authorList>
    </citation>
    <scope>NUCLEOTIDE SEQUENCE [LARGE SCALE GENOMIC DNA]</scope>
    <source>
        <strain evidence="4">cv. Jamaican Lion 4</strain>
        <tissue evidence="3">Leaf</tissue>
    </source>
</reference>
<sequence>MLLKDDKKSSNNVCEMCVVSFSEADDPYYYVCDSCDYYIHKSCEKLPKQINYHFHPQHPLFLKPRFKSFCHSCGQLPKKYLMFSCDECDFYMDVECTQMSTNSISTCPNEGQHFIQHSTHPHLLLLFDTSTNDMNISCFACQSSDDIGVYYGCIVFMKSDSNEFHKTDSSIFGCLDCDFKLHLLCGPLPSIIKHESHMHSLNLVDSCIDDTFGDYYCDICEEERNPRLRVYYCAKCKYVAHVHCVISEVINVLKGDINDVKLKVLGEDVWEFPNKEINYPTLQLHPTSSLNTLEDLIHKLTRRDLDRLKDHFYWDEERNKTVEVESQEDEVLKLFSFTESDFMHYIFKESQFIYFKKKLGIKRSDLALKIVGIKGYFIPFNLASVMKYLLHKYEDISNKYYSKEFNSIGYYFVCKVMKEMHTTLVADITKNLLQQWYHYLLFASIDARFEVDFLWQFLWKITREFYYQQLRKLVEIEFPMKIEKKILELQKKIDEYHAGLDKCKKLRESLNSTEESMVKQGLEKAVEHKWKLATQF</sequence>
<accession>A0A7J6FU09</accession>
<gene>
    <name evidence="3" type="ORF">G4B88_027459</name>
</gene>
<keyword evidence="4" id="KW-1185">Reference proteome</keyword>
<dbReference type="SUPFAM" id="SSF57889">
    <property type="entry name" value="Cysteine-rich domain"/>
    <property type="match status" value="2"/>
</dbReference>
<dbReference type="EMBL" id="JAATIQ010000171">
    <property type="protein sequence ID" value="KAF4374233.1"/>
    <property type="molecule type" value="Genomic_DNA"/>
</dbReference>
<dbReference type="PANTHER" id="PTHR46288:SF85">
    <property type="entry name" value="DC1 DOMAIN-CONTAINING PROTEIN"/>
    <property type="match status" value="1"/>
</dbReference>
<organism evidence="3 4">
    <name type="scientific">Cannabis sativa</name>
    <name type="common">Hemp</name>
    <name type="synonym">Marijuana</name>
    <dbReference type="NCBI Taxonomy" id="3483"/>
    <lineage>
        <taxon>Eukaryota</taxon>
        <taxon>Viridiplantae</taxon>
        <taxon>Streptophyta</taxon>
        <taxon>Embryophyta</taxon>
        <taxon>Tracheophyta</taxon>
        <taxon>Spermatophyta</taxon>
        <taxon>Magnoliopsida</taxon>
        <taxon>eudicotyledons</taxon>
        <taxon>Gunneridae</taxon>
        <taxon>Pentapetalae</taxon>
        <taxon>rosids</taxon>
        <taxon>fabids</taxon>
        <taxon>Rosales</taxon>
        <taxon>Cannabaceae</taxon>
        <taxon>Cannabis</taxon>
    </lineage>
</organism>
<evidence type="ECO:0000313" key="3">
    <source>
        <dbReference type="EMBL" id="KAF4374233.1"/>
    </source>
</evidence>
<name>A0A7J6FU09_CANSA</name>
<feature type="domain" description="DC1" evidence="2">
    <location>
        <begin position="196"/>
        <end position="245"/>
    </location>
</feature>
<comment type="caution">
    <text evidence="3">The sequence shown here is derived from an EMBL/GenBank/DDBJ whole genome shotgun (WGS) entry which is preliminary data.</text>
</comment>
<dbReference type="InterPro" id="IPR004146">
    <property type="entry name" value="DC1"/>
</dbReference>
<dbReference type="Proteomes" id="UP000583929">
    <property type="component" value="Unassembled WGS sequence"/>
</dbReference>
<evidence type="ECO:0000259" key="2">
    <source>
        <dbReference type="Pfam" id="PF03107"/>
    </source>
</evidence>
<dbReference type="Pfam" id="PF03107">
    <property type="entry name" value="C1_2"/>
    <property type="match status" value="1"/>
</dbReference>
<evidence type="ECO:0000313" key="4">
    <source>
        <dbReference type="Proteomes" id="UP000583929"/>
    </source>
</evidence>